<dbReference type="GO" id="GO:0005975">
    <property type="term" value="P:carbohydrate metabolic process"/>
    <property type="evidence" value="ECO:0007669"/>
    <property type="project" value="InterPro"/>
</dbReference>
<dbReference type="EMBL" id="QQTP01000003">
    <property type="protein sequence ID" value="RDJ26867.1"/>
    <property type="molecule type" value="Genomic_DNA"/>
</dbReference>
<dbReference type="RefSeq" id="WP_114828749.1">
    <property type="nucleotide sequence ID" value="NZ_QQTO01000001.1"/>
</dbReference>
<gene>
    <name evidence="1" type="ORF">DWE98_08440</name>
</gene>
<proteinExistence type="predicted"/>
<dbReference type="SUPFAM" id="SSF74650">
    <property type="entry name" value="Galactose mutarotase-like"/>
    <property type="match status" value="1"/>
</dbReference>
<dbReference type="InterPro" id="IPR011013">
    <property type="entry name" value="Gal_mutarotase_sf_dom"/>
</dbReference>
<keyword evidence="2" id="KW-1185">Reference proteome</keyword>
<comment type="caution">
    <text evidence="1">The sequence shown here is derived from an EMBL/GenBank/DDBJ whole genome shotgun (WGS) entry which is preliminary data.</text>
</comment>
<dbReference type="OrthoDB" id="9796517at2"/>
<dbReference type="GO" id="GO:0016853">
    <property type="term" value="F:isomerase activity"/>
    <property type="evidence" value="ECO:0007669"/>
    <property type="project" value="InterPro"/>
</dbReference>
<dbReference type="AlphaFoldDB" id="A0A370L9C0"/>
<dbReference type="InterPro" id="IPR008183">
    <property type="entry name" value="Aldose_1/G6P_1-epimerase"/>
</dbReference>
<accession>A0A370L9C0</accession>
<reference evidence="2" key="1">
    <citation type="submission" date="2018-07" db="EMBL/GenBank/DDBJ databases">
        <authorList>
            <person name="Safronova V.I."/>
            <person name="Chirak E.R."/>
            <person name="Sazanova A.L."/>
        </authorList>
    </citation>
    <scope>NUCLEOTIDE SEQUENCE [LARGE SCALE GENOMIC DNA]</scope>
    <source>
        <strain evidence="2">RCAM04685</strain>
    </source>
</reference>
<dbReference type="Pfam" id="PF01263">
    <property type="entry name" value="Aldose_epim"/>
    <property type="match status" value="1"/>
</dbReference>
<evidence type="ECO:0008006" key="3">
    <source>
        <dbReference type="Google" id="ProtNLM"/>
    </source>
</evidence>
<protein>
    <recommendedName>
        <fullName evidence="3">Aldose 1-epimerase</fullName>
    </recommendedName>
</protein>
<dbReference type="Proteomes" id="UP000255207">
    <property type="component" value="Unassembled WGS sequence"/>
</dbReference>
<organism evidence="1 2">
    <name type="scientific">Bosea caraganae</name>
    <dbReference type="NCBI Taxonomy" id="2763117"/>
    <lineage>
        <taxon>Bacteria</taxon>
        <taxon>Pseudomonadati</taxon>
        <taxon>Pseudomonadota</taxon>
        <taxon>Alphaproteobacteria</taxon>
        <taxon>Hyphomicrobiales</taxon>
        <taxon>Boseaceae</taxon>
        <taxon>Bosea</taxon>
    </lineage>
</organism>
<dbReference type="Gene3D" id="2.70.98.10">
    <property type="match status" value="1"/>
</dbReference>
<evidence type="ECO:0000313" key="1">
    <source>
        <dbReference type="EMBL" id="RDJ26867.1"/>
    </source>
</evidence>
<dbReference type="InterPro" id="IPR014718">
    <property type="entry name" value="GH-type_carb-bd"/>
</dbReference>
<dbReference type="GO" id="GO:0030246">
    <property type="term" value="F:carbohydrate binding"/>
    <property type="evidence" value="ECO:0007669"/>
    <property type="project" value="InterPro"/>
</dbReference>
<sequence>MITLQGGGYAARIAPASGGIISRLDWTAPDGRQHPLLHAPFGATPSTAAPNMFGTWPMVPFANRAFGGLVDDGERCFHVAHNNPRGGGNIHGFGWQSAWEVVRQSQGHTVLEHQRTEGEDPYRYLAWQEITLAEDGMTVTLSVTNEADTALPFGLGHHPWFPCAEDTTLGMTATRALTLDDAFRPTGSHSLESSGPYAENPVFATGAEQAWNFLDWDGKARMETPSRGLAIMLSAGESLRVPVVWAPAGAEFVCVEPQSHAIGAPSEPVVREIAPLKRLQPGETLSGWFRISAETL</sequence>
<evidence type="ECO:0000313" key="2">
    <source>
        <dbReference type="Proteomes" id="UP000255207"/>
    </source>
</evidence>
<name>A0A370L9C0_9HYPH</name>